<sequence>MSSLDDPHMEHTRHALWGHLIDEGEGGCLRRRVEETEVPRQASLMLTMPVLSRHPVRVWVMMACRYLRDGARADALERLGIIELCHNDLKVEGQTKFKCELEVRQLDDLKEEPPWVSSQESSNCISETREDAAPFRFFEVGMMVFLPRGFDMVYLQEEKIKGGVRRQCVVDGSDSGASAMATGVDLDASRIQPTPLFLGRIGADDRVALPCPTSFTSPMPVYMYARPCYVDSFNHECWARACRTPVLISQFLPRLIDIRVSHTRDDLAGCPWPCRMAVATYRIPCWGKILLYFHMVV</sequence>
<dbReference type="AlphaFoldDB" id="A0A2P5XMG2"/>
<gene>
    <name evidence="1" type="ORF">GOBAR_AA16144</name>
</gene>
<accession>A0A2P5XMG2</accession>
<proteinExistence type="predicted"/>
<protein>
    <submittedName>
        <fullName evidence="1">Uncharacterized protein</fullName>
    </submittedName>
</protein>
<dbReference type="EMBL" id="KZ664586">
    <property type="protein sequence ID" value="PPS04516.1"/>
    <property type="molecule type" value="Genomic_DNA"/>
</dbReference>
<name>A0A2P5XMG2_GOSBA</name>
<evidence type="ECO:0000313" key="2">
    <source>
        <dbReference type="Proteomes" id="UP000239757"/>
    </source>
</evidence>
<organism evidence="1 2">
    <name type="scientific">Gossypium barbadense</name>
    <name type="common">Sea Island cotton</name>
    <name type="synonym">Hibiscus barbadensis</name>
    <dbReference type="NCBI Taxonomy" id="3634"/>
    <lineage>
        <taxon>Eukaryota</taxon>
        <taxon>Viridiplantae</taxon>
        <taxon>Streptophyta</taxon>
        <taxon>Embryophyta</taxon>
        <taxon>Tracheophyta</taxon>
        <taxon>Spermatophyta</taxon>
        <taxon>Magnoliopsida</taxon>
        <taxon>eudicotyledons</taxon>
        <taxon>Gunneridae</taxon>
        <taxon>Pentapetalae</taxon>
        <taxon>rosids</taxon>
        <taxon>malvids</taxon>
        <taxon>Malvales</taxon>
        <taxon>Malvaceae</taxon>
        <taxon>Malvoideae</taxon>
        <taxon>Gossypium</taxon>
    </lineage>
</organism>
<dbReference type="Proteomes" id="UP000239757">
    <property type="component" value="Unassembled WGS sequence"/>
</dbReference>
<evidence type="ECO:0000313" key="1">
    <source>
        <dbReference type="EMBL" id="PPS04516.1"/>
    </source>
</evidence>
<reference evidence="1 2" key="1">
    <citation type="submission" date="2015-01" db="EMBL/GenBank/DDBJ databases">
        <title>Genome of allotetraploid Gossypium barbadense reveals genomic plasticity and fiber elongation in cotton evolution.</title>
        <authorList>
            <person name="Chen X."/>
            <person name="Liu X."/>
            <person name="Zhao B."/>
            <person name="Zheng H."/>
            <person name="Hu Y."/>
            <person name="Lu G."/>
            <person name="Yang C."/>
            <person name="Chen J."/>
            <person name="Shan C."/>
            <person name="Zhang L."/>
            <person name="Zhou Y."/>
            <person name="Wang L."/>
            <person name="Guo W."/>
            <person name="Bai Y."/>
            <person name="Ruan J."/>
            <person name="Shangguan X."/>
            <person name="Mao Y."/>
            <person name="Jiang J."/>
            <person name="Zhu Y."/>
            <person name="Lei J."/>
            <person name="Kang H."/>
            <person name="Chen S."/>
            <person name="He X."/>
            <person name="Wang R."/>
            <person name="Wang Y."/>
            <person name="Chen J."/>
            <person name="Wang L."/>
            <person name="Yu S."/>
            <person name="Wang B."/>
            <person name="Wei J."/>
            <person name="Song S."/>
            <person name="Lu X."/>
            <person name="Gao Z."/>
            <person name="Gu W."/>
            <person name="Deng X."/>
            <person name="Ma D."/>
            <person name="Wang S."/>
            <person name="Liang W."/>
            <person name="Fang L."/>
            <person name="Cai C."/>
            <person name="Zhu X."/>
            <person name="Zhou B."/>
            <person name="Zhang Y."/>
            <person name="Chen Z."/>
            <person name="Xu S."/>
            <person name="Zhu R."/>
            <person name="Wang S."/>
            <person name="Zhang T."/>
            <person name="Zhao G."/>
        </authorList>
    </citation>
    <scope>NUCLEOTIDE SEQUENCE [LARGE SCALE GENOMIC DNA]</scope>
    <source>
        <strain evidence="2">cv. Xinhai21</strain>
        <tissue evidence="1">Leaf</tissue>
    </source>
</reference>